<dbReference type="GO" id="GO:0052751">
    <property type="term" value="F:GDP-mannose hydrolase activity"/>
    <property type="evidence" value="ECO:0007669"/>
    <property type="project" value="TreeGrafter"/>
</dbReference>
<dbReference type="EMBL" id="HBHK01001722">
    <property type="protein sequence ID" value="CAD9664515.1"/>
    <property type="molecule type" value="Transcribed_RNA"/>
</dbReference>
<name>A0A7S2R9A6_9STRA</name>
<proteinExistence type="predicted"/>
<dbReference type="Gene3D" id="3.90.79.10">
    <property type="entry name" value="Nucleoside Triphosphate Pyrophosphohydrolase"/>
    <property type="match status" value="1"/>
</dbReference>
<dbReference type="InterPro" id="IPR055295">
    <property type="entry name" value="NUDT22/NUDT9-like"/>
</dbReference>
<comment type="cofactor">
    <cofactor evidence="1">
        <name>Mg(2+)</name>
        <dbReference type="ChEBI" id="CHEBI:18420"/>
    </cofactor>
</comment>
<organism evidence="6">
    <name type="scientific">Mucochytrium quahogii</name>
    <dbReference type="NCBI Taxonomy" id="96639"/>
    <lineage>
        <taxon>Eukaryota</taxon>
        <taxon>Sar</taxon>
        <taxon>Stramenopiles</taxon>
        <taxon>Bigyra</taxon>
        <taxon>Labyrinthulomycetes</taxon>
        <taxon>Thraustochytrida</taxon>
        <taxon>Thraustochytriidae</taxon>
        <taxon>Mucochytrium</taxon>
    </lineage>
</organism>
<evidence type="ECO:0000259" key="5">
    <source>
        <dbReference type="PROSITE" id="PS51462"/>
    </source>
</evidence>
<dbReference type="CDD" id="cd02883">
    <property type="entry name" value="NUDIX_Hydrolase"/>
    <property type="match status" value="1"/>
</dbReference>
<keyword evidence="2" id="KW-0479">Metal-binding</keyword>
<evidence type="ECO:0000256" key="4">
    <source>
        <dbReference type="ARBA" id="ARBA00022842"/>
    </source>
</evidence>
<reference evidence="6" key="1">
    <citation type="submission" date="2021-01" db="EMBL/GenBank/DDBJ databases">
        <authorList>
            <person name="Corre E."/>
            <person name="Pelletier E."/>
            <person name="Niang G."/>
            <person name="Scheremetjew M."/>
            <person name="Finn R."/>
            <person name="Kale V."/>
            <person name="Holt S."/>
            <person name="Cochrane G."/>
            <person name="Meng A."/>
            <person name="Brown T."/>
            <person name="Cohen L."/>
        </authorList>
    </citation>
    <scope>NUCLEOTIDE SEQUENCE</scope>
    <source>
        <strain evidence="6">NY070348D</strain>
    </source>
</reference>
<evidence type="ECO:0000256" key="2">
    <source>
        <dbReference type="ARBA" id="ARBA00022723"/>
    </source>
</evidence>
<gene>
    <name evidence="6" type="ORF">QSP1433_LOCUS1047</name>
</gene>
<dbReference type="AlphaFoldDB" id="A0A7S2R9A6"/>
<keyword evidence="4" id="KW-0460">Magnesium</keyword>
<dbReference type="GO" id="GO:0046872">
    <property type="term" value="F:metal ion binding"/>
    <property type="evidence" value="ECO:0007669"/>
    <property type="project" value="UniProtKB-KW"/>
</dbReference>
<dbReference type="PANTHER" id="PTHR31835:SF1">
    <property type="entry name" value="URIDINE DIPHOSPHATE GLUCOSE PYROPHOSPHATASE NUDT22"/>
    <property type="match status" value="1"/>
</dbReference>
<dbReference type="PROSITE" id="PS51462">
    <property type="entry name" value="NUDIX"/>
    <property type="match status" value="1"/>
</dbReference>
<protein>
    <recommendedName>
        <fullName evidence="5">Nudix hydrolase domain-containing protein</fullName>
    </recommendedName>
</protein>
<dbReference type="InterPro" id="IPR000086">
    <property type="entry name" value="NUDIX_hydrolase_dom"/>
</dbReference>
<feature type="domain" description="Nudix hydrolase" evidence="5">
    <location>
        <begin position="114"/>
        <end position="268"/>
    </location>
</feature>
<sequence length="283" mass="31499">MLWGCQDDVVIVDEEHVEARVDESYDVKPFEDLPVSGQLQGEWQRRLEANSTLFDASKFRLAKVKECDGKVVLQIGICGYRSFIVTNCHPSGELFKRLETFGNEKFDDPRAYIADPLGVGAMVISEDNKLVMIRRSNSTGEYQGYLDLPGGHPEPLRASKLKLDPEKAFVKELFWSISDEVIGEVNIPAGKLEHPRLTGIMRQAGQSRGRPSCLFLISCHLSSLDILSLYKQGGSEKDESTELVFADRIVAGDLLADPSGLLTPQCRVGLSQFQCYIDQLATK</sequence>
<accession>A0A7S2R9A6</accession>
<evidence type="ECO:0000256" key="1">
    <source>
        <dbReference type="ARBA" id="ARBA00001946"/>
    </source>
</evidence>
<dbReference type="PANTHER" id="PTHR31835">
    <property type="entry name" value="URIDINE DIPHOSPHATE GLUCOSE PYROPHOSPHATASE"/>
    <property type="match status" value="1"/>
</dbReference>
<dbReference type="InterPro" id="IPR015797">
    <property type="entry name" value="NUDIX_hydrolase-like_dom_sf"/>
</dbReference>
<keyword evidence="3" id="KW-0378">Hydrolase</keyword>
<evidence type="ECO:0000313" key="6">
    <source>
        <dbReference type="EMBL" id="CAD9664515.1"/>
    </source>
</evidence>
<evidence type="ECO:0000256" key="3">
    <source>
        <dbReference type="ARBA" id="ARBA00022801"/>
    </source>
</evidence>
<dbReference type="SUPFAM" id="SSF55811">
    <property type="entry name" value="Nudix"/>
    <property type="match status" value="1"/>
</dbReference>